<reference evidence="2 3" key="1">
    <citation type="submission" date="2019-07" db="EMBL/GenBank/DDBJ databases">
        <title>New species of Amycolatopsis and Streptomyces.</title>
        <authorList>
            <person name="Duangmal K."/>
            <person name="Teo W.F.A."/>
            <person name="Lipun K."/>
        </authorList>
    </citation>
    <scope>NUCLEOTIDE SEQUENCE [LARGE SCALE GENOMIC DNA]</scope>
    <source>
        <strain evidence="2 3">TISTR 2346</strain>
    </source>
</reference>
<keyword evidence="3" id="KW-1185">Reference proteome</keyword>
<evidence type="ECO:0000256" key="1">
    <source>
        <dbReference type="SAM" id="MobiDB-lite"/>
    </source>
</evidence>
<gene>
    <name evidence="2" type="ORF">FNH04_11495</name>
</gene>
<dbReference type="OrthoDB" id="9944814at2"/>
<name>A0A5N8VZ45_9ACTN</name>
<evidence type="ECO:0000313" key="3">
    <source>
        <dbReference type="Proteomes" id="UP000326979"/>
    </source>
</evidence>
<evidence type="ECO:0000313" key="2">
    <source>
        <dbReference type="EMBL" id="MPY40507.1"/>
    </source>
</evidence>
<protein>
    <submittedName>
        <fullName evidence="2">Uncharacterized protein</fullName>
    </submittedName>
</protein>
<dbReference type="RefSeq" id="WP_152783101.1">
    <property type="nucleotide sequence ID" value="NZ_BAABEQ010000007.1"/>
</dbReference>
<accession>A0A5N8VZ45</accession>
<comment type="caution">
    <text evidence="2">The sequence shown here is derived from an EMBL/GenBank/DDBJ whole genome shotgun (WGS) entry which is preliminary data.</text>
</comment>
<proteinExistence type="predicted"/>
<feature type="region of interest" description="Disordered" evidence="1">
    <location>
        <begin position="120"/>
        <end position="150"/>
    </location>
</feature>
<organism evidence="2 3">
    <name type="scientific">Streptomyces phyllanthi</name>
    <dbReference type="NCBI Taxonomy" id="1803180"/>
    <lineage>
        <taxon>Bacteria</taxon>
        <taxon>Bacillati</taxon>
        <taxon>Actinomycetota</taxon>
        <taxon>Actinomycetes</taxon>
        <taxon>Kitasatosporales</taxon>
        <taxon>Streptomycetaceae</taxon>
        <taxon>Streptomyces</taxon>
    </lineage>
</organism>
<dbReference type="Proteomes" id="UP000326979">
    <property type="component" value="Unassembled WGS sequence"/>
</dbReference>
<dbReference type="EMBL" id="VJZE01000057">
    <property type="protein sequence ID" value="MPY40507.1"/>
    <property type="molecule type" value="Genomic_DNA"/>
</dbReference>
<sequence>MAVIKNKDDDNDEIIFVPSQMRNIAPGFDDLAGQLKTIGDAIAYVTATPVEGDPANETYQAIGELMKEAKKVIDAFPDVAEGIGNTGEIVRGLADAGDMAESGAQDVMIGLDKLLPDGTFLSDKNKNSGAAPPPPSDSGTDTSVPNVGKR</sequence>
<dbReference type="AlphaFoldDB" id="A0A5N8VZ45"/>